<feature type="region of interest" description="Disordered" evidence="1">
    <location>
        <begin position="332"/>
        <end position="436"/>
    </location>
</feature>
<dbReference type="EMBL" id="AFYV02000043">
    <property type="protein sequence ID" value="KFG66327.1"/>
    <property type="molecule type" value="Genomic_DNA"/>
</dbReference>
<accession>A0A086MBQ9</accession>
<feature type="compositionally biased region" description="Basic and acidic residues" evidence="1">
    <location>
        <begin position="1056"/>
        <end position="1065"/>
    </location>
</feature>
<gene>
    <name evidence="2" type="ORF">TGRUB_315280</name>
</gene>
<dbReference type="Proteomes" id="UP000028834">
    <property type="component" value="Unassembled WGS sequence"/>
</dbReference>
<feature type="compositionally biased region" description="Basic and acidic residues" evidence="1">
    <location>
        <begin position="422"/>
        <end position="436"/>
    </location>
</feature>
<feature type="compositionally biased region" description="Low complexity" evidence="1">
    <location>
        <begin position="19"/>
        <end position="45"/>
    </location>
</feature>
<protein>
    <submittedName>
        <fullName evidence="2">Uncharacterized protein</fullName>
    </submittedName>
</protein>
<dbReference type="OrthoDB" id="331669at2759"/>
<dbReference type="VEuPathDB" id="ToxoDB:TGRUB_315280"/>
<feature type="compositionally biased region" description="Basic and acidic residues" evidence="1">
    <location>
        <begin position="126"/>
        <end position="147"/>
    </location>
</feature>
<reference evidence="2 3" key="1">
    <citation type="submission" date="2014-05" db="EMBL/GenBank/DDBJ databases">
        <authorList>
            <person name="Sibley D."/>
            <person name="Venepally P."/>
            <person name="Karamycheva S."/>
            <person name="Hadjithomas M."/>
            <person name="Khan A."/>
            <person name="Brunk B."/>
            <person name="Roos D."/>
            <person name="Caler E."/>
            <person name="Lorenzi H."/>
        </authorList>
    </citation>
    <scope>NUCLEOTIDE SEQUENCE [LARGE SCALE GENOMIC DNA]</scope>
    <source>
        <strain evidence="2 3">RUB</strain>
    </source>
</reference>
<feature type="region of interest" description="Disordered" evidence="1">
    <location>
        <begin position="501"/>
        <end position="534"/>
    </location>
</feature>
<organism evidence="2 3">
    <name type="scientific">Toxoplasma gondii RUB</name>
    <dbReference type="NCBI Taxonomy" id="935652"/>
    <lineage>
        <taxon>Eukaryota</taxon>
        <taxon>Sar</taxon>
        <taxon>Alveolata</taxon>
        <taxon>Apicomplexa</taxon>
        <taxon>Conoidasida</taxon>
        <taxon>Coccidia</taxon>
        <taxon>Eucoccidiorida</taxon>
        <taxon>Eimeriorina</taxon>
        <taxon>Sarcocystidae</taxon>
        <taxon>Toxoplasma</taxon>
    </lineage>
</organism>
<dbReference type="AlphaFoldDB" id="A0A086MBQ9"/>
<sequence length="1081" mass="118323">MMNGFIERRDERRRRAAEVRAAGGLTGAEAGSPSAAASSPRSLLSFGLPSSPRQAPPFSFAEEAAPTYASCRERAARLQAEAAESRDKASCLRMGFQRSRLLSAAAMKEKQAQALWAAADAAEREASLMEQREGGRVQREQSMRVEETEREEEGMREEGRGRLRVDSGLYDKSSSSVSPVAKAQRSSCTWSRDAAERGESVWRRENQQDYDRAEDKSAFSEVRDEGVFGKGRHGRTRLREPCVAGAFADSKSGGSAEERGEAGGLDGDVSADTGGPSRVDPPWVRRAQQLRLEAAEHRDRAQCVRGSKQRGLLIMAEKKDSEADALLAAGGCDPPATSLSGTSPAPDTLCGFHEGWATSEASCQRPWEPPRNEATLSSKRPSRGSPEAPRRFRLGSGREVVERSPPQPGTTGLEPPAPPYRSARDDFPDDHSRETVADQRLARIRQLQEEAACARDKAALVRGGKQRALIMMAEHREQQAELLMREGMEQSGRLEAMEGHFGDRGDGGGRPGSAAGLPPWLRDEESAKGRGRRSQDMSAILEMGGVGGRQDNLDRAVMHGAPAEDGPSDHELSKMTRCLSPRTVASLPPHVVFEVQRLSREVDVLRDKASCCSGAKARQLRSIADIKERQIEDLLHPSPATAPPAGPQLTLPASAPPQDSRGAPGMSPASLWPEHSLLGNQVACAQPQVPSGAHSAGVQLSGRCKLEEPSEQVCHVALGGVDATHLGVGEQTKSGKRELTTGEAAEENHPLAHHPDWQRYNQMLREAREHRGKAACVAGGRQRQLLAIAAAKERQAEELKVKMEESLPAQVRLDCVERGGRDAHRGVSLHRHEEPSLVLPPPRLTRFTTGEEPGSPAEVSSDDAANVECSRFEFKSPRLAQVVNEGRVRRGSQLQCPPYLMAGDPLPRKAPVPFEAETDAETRKPTLEELKRQHELLQEQLHLVEEQLQLHRERQAHEEQRRRLAALEKLEREEREAAKQFREATDQEFLKRQDPPSEFLGTSEKLIALSRVGTQEEGDLAVSEETARSRETGDAQETSTHRSRQASDSCLDQEEGQGRVFDDASSKQSWTLAEDEADEGP</sequence>
<feature type="region of interest" description="Disordered" evidence="1">
    <location>
        <begin position="824"/>
        <end position="844"/>
    </location>
</feature>
<evidence type="ECO:0000313" key="2">
    <source>
        <dbReference type="EMBL" id="KFG66327.1"/>
    </source>
</evidence>
<evidence type="ECO:0000256" key="1">
    <source>
        <dbReference type="SAM" id="MobiDB-lite"/>
    </source>
</evidence>
<feature type="compositionally biased region" description="Basic and acidic residues" evidence="1">
    <location>
        <begin position="1"/>
        <end position="10"/>
    </location>
</feature>
<feature type="compositionally biased region" description="Basic and acidic residues" evidence="1">
    <location>
        <begin position="824"/>
        <end position="835"/>
    </location>
</feature>
<feature type="region of interest" description="Disordered" evidence="1">
    <location>
        <begin position="636"/>
        <end position="672"/>
    </location>
</feature>
<comment type="caution">
    <text evidence="2">The sequence shown here is derived from an EMBL/GenBank/DDBJ whole genome shotgun (WGS) entry which is preliminary data.</text>
</comment>
<feature type="region of interest" description="Disordered" evidence="1">
    <location>
        <begin position="126"/>
        <end position="219"/>
    </location>
</feature>
<feature type="region of interest" description="Disordered" evidence="1">
    <location>
        <begin position="973"/>
        <end position="1081"/>
    </location>
</feature>
<feature type="region of interest" description="Disordered" evidence="1">
    <location>
        <begin position="1"/>
        <end position="58"/>
    </location>
</feature>
<feature type="compositionally biased region" description="Basic and acidic residues" evidence="1">
    <location>
        <begin position="973"/>
        <end position="995"/>
    </location>
</feature>
<evidence type="ECO:0000313" key="3">
    <source>
        <dbReference type="Proteomes" id="UP000028834"/>
    </source>
</evidence>
<feature type="compositionally biased region" description="Basic and acidic residues" evidence="1">
    <location>
        <begin position="193"/>
        <end position="219"/>
    </location>
</feature>
<proteinExistence type="predicted"/>
<feature type="compositionally biased region" description="Basic and acidic residues" evidence="1">
    <location>
        <begin position="156"/>
        <end position="165"/>
    </location>
</feature>
<name>A0A086MBQ9_TOXGO</name>
<feature type="region of interest" description="Disordered" evidence="1">
    <location>
        <begin position="247"/>
        <end position="283"/>
    </location>
</feature>